<dbReference type="Proteomes" id="UP000027361">
    <property type="component" value="Unassembled WGS sequence"/>
</dbReference>
<organism evidence="11 12">
    <name type="scientific">Tilletiaria anomala (strain ATCC 24038 / CBS 436.72 / UBC 951)</name>
    <dbReference type="NCBI Taxonomy" id="1037660"/>
    <lineage>
        <taxon>Eukaryota</taxon>
        <taxon>Fungi</taxon>
        <taxon>Dikarya</taxon>
        <taxon>Basidiomycota</taxon>
        <taxon>Ustilaginomycotina</taxon>
        <taxon>Exobasidiomycetes</taxon>
        <taxon>Georgefischeriales</taxon>
        <taxon>Tilletiariaceae</taxon>
        <taxon>Tilletiaria</taxon>
    </lineage>
</organism>
<gene>
    <name evidence="11" type="ORF">K437DRAFT_243012</name>
</gene>
<evidence type="ECO:0000256" key="9">
    <source>
        <dbReference type="ARBA" id="ARBA00023180"/>
    </source>
</evidence>
<feature type="transmembrane region" description="Helical" evidence="10">
    <location>
        <begin position="65"/>
        <end position="86"/>
    </location>
</feature>
<keyword evidence="5 10" id="KW-0812">Transmembrane</keyword>
<comment type="caution">
    <text evidence="11">The sequence shown here is derived from an EMBL/GenBank/DDBJ whole genome shotgun (WGS) entry which is preliminary data.</text>
</comment>
<evidence type="ECO:0000313" key="11">
    <source>
        <dbReference type="EMBL" id="KDN52862.1"/>
    </source>
</evidence>
<evidence type="ECO:0000256" key="8">
    <source>
        <dbReference type="ARBA" id="ARBA00023136"/>
    </source>
</evidence>
<dbReference type="EMBL" id="JMSN01000006">
    <property type="protein sequence ID" value="KDN52862.1"/>
    <property type="molecule type" value="Genomic_DNA"/>
</dbReference>
<keyword evidence="9" id="KW-0325">Glycoprotein</keyword>
<evidence type="ECO:0000256" key="7">
    <source>
        <dbReference type="ARBA" id="ARBA00022989"/>
    </source>
</evidence>
<keyword evidence="6 10" id="KW-0184">Conjugation</keyword>
<feature type="transmembrane region" description="Helical" evidence="10">
    <location>
        <begin position="336"/>
        <end position="357"/>
    </location>
</feature>
<keyword evidence="8 10" id="KW-0472">Membrane</keyword>
<comment type="caution">
    <text evidence="10">Lacks conserved residue(s) required for the propagation of feature annotation.</text>
</comment>
<comment type="function">
    <text evidence="1 10">Involved in cell fusion during mating by stabilizing the plasma membrane fusion event.</text>
</comment>
<feature type="transmembrane region" description="Helical" evidence="10">
    <location>
        <begin position="448"/>
        <end position="470"/>
    </location>
</feature>
<dbReference type="OMA" id="NVFGWVN"/>
<dbReference type="OrthoDB" id="10248838at2759"/>
<evidence type="ECO:0000256" key="5">
    <source>
        <dbReference type="ARBA" id="ARBA00022692"/>
    </source>
</evidence>
<evidence type="ECO:0000256" key="2">
    <source>
        <dbReference type="ARBA" id="ARBA00004651"/>
    </source>
</evidence>
<comment type="subcellular location">
    <subcellularLocation>
        <location evidence="2 10">Cell membrane</location>
        <topology evidence="2 10">Multi-pass membrane protein</topology>
    </subcellularLocation>
</comment>
<dbReference type="HOGENOM" id="CLU_305473_0_0_1"/>
<evidence type="ECO:0000256" key="1">
    <source>
        <dbReference type="ARBA" id="ARBA00002512"/>
    </source>
</evidence>
<proteinExistence type="inferred from homology"/>
<dbReference type="InterPro" id="IPR026777">
    <property type="entry name" value="PRM1"/>
</dbReference>
<dbReference type="InParanoid" id="A0A066WFZ4"/>
<keyword evidence="4 10" id="KW-1003">Cell membrane</keyword>
<keyword evidence="7 10" id="KW-1133">Transmembrane helix</keyword>
<dbReference type="GeneID" id="25263107"/>
<dbReference type="PANTHER" id="PTHR31030:SF1">
    <property type="entry name" value="PLASMA MEMBRANE FUSION PROTEIN PRM1"/>
    <property type="match status" value="1"/>
</dbReference>
<dbReference type="AlphaFoldDB" id="A0A066WFZ4"/>
<evidence type="ECO:0000256" key="10">
    <source>
        <dbReference type="RuleBase" id="RU366035"/>
    </source>
</evidence>
<evidence type="ECO:0000313" key="12">
    <source>
        <dbReference type="Proteomes" id="UP000027361"/>
    </source>
</evidence>
<evidence type="ECO:0000256" key="3">
    <source>
        <dbReference type="ARBA" id="ARBA00010780"/>
    </source>
</evidence>
<evidence type="ECO:0000256" key="6">
    <source>
        <dbReference type="ARBA" id="ARBA00022971"/>
    </source>
</evidence>
<sequence>MHSPPSYTAHSRAPPFIAPQPGEVLADEKVGSLYELQTPSALSPGSTDQRQRNGLQPFLGLRARIFLAMLSPAILSLLFIIARLLANSADIDSRVAVAKATLMSDCQRAEDALTWMQSWPHFAAARANERTQKVVEGTVEATGKVLMLAITAVDAVLVYIVDTYRSLFLCVIELLVRGSLALVMEAVDLFNEAVQVGANAIKAAVQASITAINDTVKGVLSIANDLLKLVGQSIDIPQITTPDLSALDNVTLPSSFLTGLQDLNSSLPTLDDLRQKVDALITQPFDQLRTDVNGTINNFTFDTSLLPVPTAAPLASFCNGLGNTPLDDFARDLRKFTWLGIGIIAAIALLLASAIAVKEVWVWRCMRTHVQRTREAFRAAEKPSNGSRSAYLSAITQVPVPAESWLHNDDSLFSLLQLSHHPLIASIVLCGGRHVGLRSKRKLDATRWYLAWLTHPAALTALAVGVVGLLTTQLQILALQAVEGHYRDKVGATFDDAMDGMFNGLNASMRAASAQFANETNTVILQRQSDLNDVLFSWVNITTSTMNNTLNEFTDAVADIINSTFANTPLLAPVQTFVNCILLRKVAGIEQALTWIQDNAHATFPLVDDGALLLDASQQKEIMAQAKGRAIGDSSEGGSGSGGVLGEIAGGYEKSLQKERIMFLFFVGIYVVVALVGLHAMLLASHRRTRNSMGRSAGTTAITVAAGPGVKAPSVRPRFKMRKAGIDTLRGQSIAALNLHHVPCDSGGGSVSGSDASAAGVGTHGDSKAGNANAGWVRANTAAVQQQEPHFDHGYDYSYSSGSGYGYSATGGPAWWDPRRHYDSGATLDISGLHTRDSTLEYQQDVADACLPLDPAAETAVAPAPGTAGHHVPGLDAGLRRRSTFVAVSLGARATEVYHHIGQYEGDDGDATAAAIAAAGGEDAVDGDGRYPRWMRSRICLGHARPACDGAFRMYDGPPGHARGRDVGGEV</sequence>
<name>A0A066WFZ4_TILAU</name>
<dbReference type="GO" id="GO:0005886">
    <property type="term" value="C:plasma membrane"/>
    <property type="evidence" value="ECO:0007669"/>
    <property type="project" value="UniProtKB-SubCell"/>
</dbReference>
<feature type="transmembrane region" description="Helical" evidence="10">
    <location>
        <begin position="661"/>
        <end position="684"/>
    </location>
</feature>
<dbReference type="STRING" id="1037660.A0A066WFZ4"/>
<evidence type="ECO:0000256" key="4">
    <source>
        <dbReference type="ARBA" id="ARBA00022475"/>
    </source>
</evidence>
<protein>
    <recommendedName>
        <fullName evidence="10">Plasma membrane fusion protein PRM1</fullName>
    </recommendedName>
</protein>
<comment type="similarity">
    <text evidence="3 10">Belongs to the PRM1 family.</text>
</comment>
<dbReference type="RefSeq" id="XP_013245701.1">
    <property type="nucleotide sequence ID" value="XM_013390247.1"/>
</dbReference>
<accession>A0A066WFZ4</accession>
<keyword evidence="12" id="KW-1185">Reference proteome</keyword>
<dbReference type="GO" id="GO:0043332">
    <property type="term" value="C:mating projection tip"/>
    <property type="evidence" value="ECO:0007669"/>
    <property type="project" value="UniProtKB-UniRule"/>
</dbReference>
<dbReference type="FunCoup" id="A0A066WFZ4">
    <property type="interactions" value="2"/>
</dbReference>
<dbReference type="PANTHER" id="PTHR31030">
    <property type="entry name" value="PLASMA MEMBRANE FUSION PROTEIN PRM1"/>
    <property type="match status" value="1"/>
</dbReference>
<reference evidence="11 12" key="1">
    <citation type="submission" date="2014-05" db="EMBL/GenBank/DDBJ databases">
        <title>Draft genome sequence of a rare smut relative, Tilletiaria anomala UBC 951.</title>
        <authorList>
            <consortium name="DOE Joint Genome Institute"/>
            <person name="Toome M."/>
            <person name="Kuo A."/>
            <person name="Henrissat B."/>
            <person name="Lipzen A."/>
            <person name="Tritt A."/>
            <person name="Yoshinaga Y."/>
            <person name="Zane M."/>
            <person name="Barry K."/>
            <person name="Grigoriev I.V."/>
            <person name="Spatafora J.W."/>
            <person name="Aimea M.C."/>
        </authorList>
    </citation>
    <scope>NUCLEOTIDE SEQUENCE [LARGE SCALE GENOMIC DNA]</scope>
    <source>
        <strain evidence="11 12">UBC 951</strain>
    </source>
</reference>
<dbReference type="GO" id="GO:0032220">
    <property type="term" value="P:plasma membrane fusion involved in cytogamy"/>
    <property type="evidence" value="ECO:0007669"/>
    <property type="project" value="TreeGrafter"/>
</dbReference>